<dbReference type="RefSeq" id="WP_205106694.1">
    <property type="nucleotide sequence ID" value="NZ_BAAAHT010000017.1"/>
</dbReference>
<keyword evidence="2" id="KW-1185">Reference proteome</keyword>
<accession>A0ABS2L1V2</accession>
<organism evidence="1 2">
    <name type="scientific">Subtercola frigoramans</name>
    <dbReference type="NCBI Taxonomy" id="120298"/>
    <lineage>
        <taxon>Bacteria</taxon>
        <taxon>Bacillati</taxon>
        <taxon>Actinomycetota</taxon>
        <taxon>Actinomycetes</taxon>
        <taxon>Micrococcales</taxon>
        <taxon>Microbacteriaceae</taxon>
        <taxon>Subtercola</taxon>
    </lineage>
</organism>
<comment type="caution">
    <text evidence="1">The sequence shown here is derived from an EMBL/GenBank/DDBJ whole genome shotgun (WGS) entry which is preliminary data.</text>
</comment>
<evidence type="ECO:0000313" key="2">
    <source>
        <dbReference type="Proteomes" id="UP000776164"/>
    </source>
</evidence>
<evidence type="ECO:0000313" key="1">
    <source>
        <dbReference type="EMBL" id="MBM7471009.1"/>
    </source>
</evidence>
<proteinExistence type="predicted"/>
<reference evidence="1 2" key="1">
    <citation type="submission" date="2021-01" db="EMBL/GenBank/DDBJ databases">
        <title>Sequencing the genomes of 1000 actinobacteria strains.</title>
        <authorList>
            <person name="Klenk H.-P."/>
        </authorList>
    </citation>
    <scope>NUCLEOTIDE SEQUENCE [LARGE SCALE GENOMIC DNA]</scope>
    <source>
        <strain evidence="1 2">DSM 13057</strain>
    </source>
</reference>
<name>A0ABS2L1V2_9MICO</name>
<protein>
    <submittedName>
        <fullName evidence="1">Uncharacterized protein</fullName>
    </submittedName>
</protein>
<dbReference type="Proteomes" id="UP000776164">
    <property type="component" value="Unassembled WGS sequence"/>
</dbReference>
<dbReference type="EMBL" id="JAFBBU010000001">
    <property type="protein sequence ID" value="MBM7471009.1"/>
    <property type="molecule type" value="Genomic_DNA"/>
</dbReference>
<gene>
    <name evidence="1" type="ORF">JOE66_000643</name>
</gene>
<sequence length="105" mass="11884">MTDLPAQLAAIDDLPRNRHEQTSFHRGTFSFFIQNDHDEKFSVWVYRLVDWHEVGRFELSGAAGADVLYVARTHKSHGHPEVTGEPLPWRDAVAWLVDTVEGSAA</sequence>